<sequence length="853" mass="95762">MKNFCIGLFGCLMLAFSGFSQEQGLEYYLPAGFTHDPGIPSPKSILGFEVGEWHASHDQVAQYFRVLAQTSDRVKLIEYGRTYEKRPLLMLVVTSPQNLRRLDEIKEQRRALRHKPEDANPEDTPFVMYLGHSVHGNEASAIQASIVTAYHFASAEEVGADLENMVLLIDPALNPDGVNRFASWVNSHKSYHLNGDRNNRELNEAWPGGRTNHYWFDLNRDWLPVQHPESRGRIRQIQEWLPNLVLDFHEMGPDATYFFQPGIPSRNNPLTPRKNIELTEKIAEYHARYLDEIGSLYYSRESFDDYYYGKGSTYPDIQGAVGILFEQASSRGHLQENQFGKISFPFTIRNQVRTALSSFEAARNLRLEMNQYMMEFYRQAKSEAGSDSNKAFIFGVNDDKARSYHLADILLHHDIRLYSLEEDIVVNGMPFEAKKSFIIPLDQPQYRLIKSMFETRTEFQDSLFYDVSTWNFPMAFQVNYQALSSRIVNLTNVEEITSEISLPEGSVMGAPGAYAYAFEWTDFYAPKAAYALMGKGYLLRVAHKPFKSQTEVDFGRGTILISKGNADVSDQSFFNDLETIAKDAGITIHAVPSGYTAGVNLGSPSMSVLRQPEIAIVVDRGVSASDAGEMWHLFDQRMDMPVTLVSTDRFSSADLDRYNVIIFPTGSYGILGKTGAEKLKAWTQKGGTLIARGAALNWLVSMELAAFSFVAEEPAQSNALQRPYENLASDRGARVTGGAIFKAKLDNTHPIGYGYSNPDLFVFKTGNQFLTPSKNPYANPLVYTDSPLASGYIHPSNLEKLKSSAVIQVAALGSGRIIGMVDNPNFRAFWFGTNKLFLNAVFFGQTIDGNSAR</sequence>
<feature type="signal peptide" evidence="1">
    <location>
        <begin position="1"/>
        <end position="22"/>
    </location>
</feature>
<proteinExistence type="predicted"/>
<dbReference type="SUPFAM" id="SSF52317">
    <property type="entry name" value="Class I glutamine amidotransferase-like"/>
    <property type="match status" value="1"/>
</dbReference>
<dbReference type="AlphaFoldDB" id="R7ZM59"/>
<dbReference type="InterPro" id="IPR029062">
    <property type="entry name" value="Class_I_gatase-like"/>
</dbReference>
<dbReference type="Pfam" id="PF00246">
    <property type="entry name" value="Peptidase_M14"/>
    <property type="match status" value="1"/>
</dbReference>
<keyword evidence="1" id="KW-0732">Signal</keyword>
<dbReference type="GO" id="GO:0008270">
    <property type="term" value="F:zinc ion binding"/>
    <property type="evidence" value="ECO:0007669"/>
    <property type="project" value="InterPro"/>
</dbReference>
<dbReference type="GO" id="GO:0006508">
    <property type="term" value="P:proteolysis"/>
    <property type="evidence" value="ECO:0007669"/>
    <property type="project" value="InterPro"/>
</dbReference>
<dbReference type="Gene3D" id="3.40.630.10">
    <property type="entry name" value="Zn peptidases"/>
    <property type="match status" value="1"/>
</dbReference>
<evidence type="ECO:0000313" key="3">
    <source>
        <dbReference type="EMBL" id="EON75185.1"/>
    </source>
</evidence>
<feature type="chain" id="PRO_5004450912" evidence="1">
    <location>
        <begin position="23"/>
        <end position="853"/>
    </location>
</feature>
<evidence type="ECO:0000256" key="1">
    <source>
        <dbReference type="SAM" id="SignalP"/>
    </source>
</evidence>
<organism evidence="3 4">
    <name type="scientific">Lunatimonas lonarensis</name>
    <dbReference type="NCBI Taxonomy" id="1232681"/>
    <lineage>
        <taxon>Bacteria</taxon>
        <taxon>Pseudomonadati</taxon>
        <taxon>Bacteroidota</taxon>
        <taxon>Cytophagia</taxon>
        <taxon>Cytophagales</taxon>
        <taxon>Cyclobacteriaceae</taxon>
    </lineage>
</organism>
<comment type="caution">
    <text evidence="3">The sequence shown here is derived from an EMBL/GenBank/DDBJ whole genome shotgun (WGS) entry which is preliminary data.</text>
</comment>
<protein>
    <submittedName>
        <fullName evidence="3">Secreted protein containing N-terminal Zinc-dependent carboxypeptidase related domain protein</fullName>
    </submittedName>
</protein>
<keyword evidence="4" id="KW-1185">Reference proteome</keyword>
<evidence type="ECO:0000259" key="2">
    <source>
        <dbReference type="Pfam" id="PF00246"/>
    </source>
</evidence>
<dbReference type="Gene3D" id="3.40.50.880">
    <property type="match status" value="1"/>
</dbReference>
<feature type="domain" description="Peptidase M14" evidence="2">
    <location>
        <begin position="62"/>
        <end position="260"/>
    </location>
</feature>
<dbReference type="STRING" id="1232681.ADIS_4356"/>
<accession>R7ZM59</accession>
<reference evidence="3 4" key="1">
    <citation type="submission" date="2013-02" db="EMBL/GenBank/DDBJ databases">
        <title>A novel strain isolated from Lonar lake, Maharashtra, India.</title>
        <authorList>
            <person name="Singh A."/>
        </authorList>
    </citation>
    <scope>NUCLEOTIDE SEQUENCE [LARGE SCALE GENOMIC DNA]</scope>
    <source>
        <strain evidence="3 4">AK24</strain>
    </source>
</reference>
<evidence type="ECO:0000313" key="4">
    <source>
        <dbReference type="Proteomes" id="UP000013909"/>
    </source>
</evidence>
<dbReference type="InterPro" id="IPR000834">
    <property type="entry name" value="Peptidase_M14"/>
</dbReference>
<dbReference type="RefSeq" id="WP_010856469.1">
    <property type="nucleotide sequence ID" value="NZ_AQHR01000110.1"/>
</dbReference>
<dbReference type="PATRIC" id="fig|1288963.3.peg.4344"/>
<gene>
    <name evidence="3" type="ORF">ADIS_4356</name>
</gene>
<dbReference type="GO" id="GO:0004181">
    <property type="term" value="F:metallocarboxypeptidase activity"/>
    <property type="evidence" value="ECO:0007669"/>
    <property type="project" value="InterPro"/>
</dbReference>
<keyword evidence="3" id="KW-0378">Hydrolase</keyword>
<keyword evidence="3" id="KW-0645">Protease</keyword>
<dbReference type="OrthoDB" id="9758209at2"/>
<dbReference type="SUPFAM" id="SSF53187">
    <property type="entry name" value="Zn-dependent exopeptidases"/>
    <property type="match status" value="1"/>
</dbReference>
<name>R7ZM59_9BACT</name>
<dbReference type="Proteomes" id="UP000013909">
    <property type="component" value="Unassembled WGS sequence"/>
</dbReference>
<dbReference type="EMBL" id="AQHR01000110">
    <property type="protein sequence ID" value="EON75185.1"/>
    <property type="molecule type" value="Genomic_DNA"/>
</dbReference>
<keyword evidence="3" id="KW-0121">Carboxypeptidase</keyword>
<dbReference type="CDD" id="cd03143">
    <property type="entry name" value="A4_beta-galactosidase_middle_domain"/>
    <property type="match status" value="1"/>
</dbReference>